<dbReference type="CTD" id="8238035"/>
<evidence type="ECO:0000313" key="2">
    <source>
        <dbReference type="EnsemblMetazoa" id="PHUM095860-PA"/>
    </source>
</evidence>
<reference evidence="1" key="2">
    <citation type="submission" date="2007-04" db="EMBL/GenBank/DDBJ databases">
        <title>The genome of the human body louse.</title>
        <authorList>
            <consortium name="The Human Body Louse Genome Consortium"/>
            <person name="Kirkness E."/>
            <person name="Walenz B."/>
            <person name="Hass B."/>
            <person name="Bruggner R."/>
            <person name="Strausberg R."/>
        </authorList>
    </citation>
    <scope>NUCLEOTIDE SEQUENCE</scope>
    <source>
        <strain evidence="1">USDA</strain>
    </source>
</reference>
<gene>
    <name evidence="2" type="primary">8238035</name>
    <name evidence="1" type="ORF">Phum_PHUM095860</name>
</gene>
<dbReference type="RefSeq" id="XP_002423917.1">
    <property type="nucleotide sequence ID" value="XM_002423872.1"/>
</dbReference>
<evidence type="ECO:0000313" key="1">
    <source>
        <dbReference type="EMBL" id="EEB11179.1"/>
    </source>
</evidence>
<reference evidence="1" key="1">
    <citation type="submission" date="2007-04" db="EMBL/GenBank/DDBJ databases">
        <title>Annotation of Pediculus humanus corporis strain USDA.</title>
        <authorList>
            <person name="Kirkness E."/>
            <person name="Hannick L."/>
            <person name="Hass B."/>
            <person name="Bruggner R."/>
            <person name="Lawson D."/>
            <person name="Bidwell S."/>
            <person name="Joardar V."/>
            <person name="Caler E."/>
            <person name="Walenz B."/>
            <person name="Inman J."/>
            <person name="Schobel S."/>
            <person name="Galinsky K."/>
            <person name="Amedeo P."/>
            <person name="Strausberg R."/>
        </authorList>
    </citation>
    <scope>NUCLEOTIDE SEQUENCE</scope>
    <source>
        <strain evidence="1">USDA</strain>
    </source>
</reference>
<accession>E0VCS3</accession>
<dbReference type="EMBL" id="DS235063">
    <property type="protein sequence ID" value="EEB11179.1"/>
    <property type="molecule type" value="Genomic_DNA"/>
</dbReference>
<dbReference type="HOGENOM" id="CLU_1157643_0_0_1"/>
<evidence type="ECO:0008006" key="4">
    <source>
        <dbReference type="Google" id="ProtNLM"/>
    </source>
</evidence>
<name>E0VCS3_PEDHC</name>
<reference evidence="2" key="3">
    <citation type="submission" date="2020-05" db="UniProtKB">
        <authorList>
            <consortium name="EnsemblMetazoa"/>
        </authorList>
    </citation>
    <scope>IDENTIFICATION</scope>
    <source>
        <strain evidence="2">USDA</strain>
    </source>
</reference>
<dbReference type="KEGG" id="phu:Phum_PHUM095860"/>
<dbReference type="VEuPathDB" id="VectorBase:PHUM095860"/>
<organism>
    <name type="scientific">Pediculus humanus subsp. corporis</name>
    <name type="common">Body louse</name>
    <dbReference type="NCBI Taxonomy" id="121224"/>
    <lineage>
        <taxon>Eukaryota</taxon>
        <taxon>Metazoa</taxon>
        <taxon>Ecdysozoa</taxon>
        <taxon>Arthropoda</taxon>
        <taxon>Hexapoda</taxon>
        <taxon>Insecta</taxon>
        <taxon>Pterygota</taxon>
        <taxon>Neoptera</taxon>
        <taxon>Paraneoptera</taxon>
        <taxon>Psocodea</taxon>
        <taxon>Troctomorpha</taxon>
        <taxon>Phthiraptera</taxon>
        <taxon>Anoplura</taxon>
        <taxon>Pediculidae</taxon>
        <taxon>Pediculus</taxon>
    </lineage>
</organism>
<sequence length="240" mass="29936">MVCSRYPKEYRYYEFILKKKCFRKLKINVWEKKSKDKLMKKADLYLKRTILRKYFDYWIVFLNQVLVKKINQRLAKTFHEEKIKIKVLDAFMRNVENNKIIYDILKSKSDFNLKNKIWHRWKHYVMKRCYLNKWLDKYDKLWREKNKKNESSADDLCKKKLLSKNFNAWMLFKEREKIKNNNIREFSGKEMEKKACEWRIKYLIRSNVQILHEKLREKEKELERDLIRFSPIGNNTPRIK</sequence>
<dbReference type="InParanoid" id="E0VCS3"/>
<dbReference type="Proteomes" id="UP000009046">
    <property type="component" value="Unassembled WGS sequence"/>
</dbReference>
<dbReference type="EMBL" id="AAZO01001140">
    <property type="status" value="NOT_ANNOTATED_CDS"/>
    <property type="molecule type" value="Genomic_DNA"/>
</dbReference>
<proteinExistence type="predicted"/>
<evidence type="ECO:0000313" key="3">
    <source>
        <dbReference type="Proteomes" id="UP000009046"/>
    </source>
</evidence>
<dbReference type="AlphaFoldDB" id="E0VCS3"/>
<dbReference type="GeneID" id="8238035"/>
<keyword evidence="3" id="KW-1185">Reference proteome</keyword>
<dbReference type="EnsemblMetazoa" id="PHUM095860-RA">
    <property type="protein sequence ID" value="PHUM095860-PA"/>
    <property type="gene ID" value="PHUM095860"/>
</dbReference>
<protein>
    <recommendedName>
        <fullName evidence="4">Sfi1 spindle body domain-containing protein</fullName>
    </recommendedName>
</protein>